<organism evidence="3 4">
    <name type="scientific">Thermococcus radiotolerans</name>
    <dbReference type="NCBI Taxonomy" id="187880"/>
    <lineage>
        <taxon>Archaea</taxon>
        <taxon>Methanobacteriati</taxon>
        <taxon>Methanobacteriota</taxon>
        <taxon>Thermococci</taxon>
        <taxon>Thermococcales</taxon>
        <taxon>Thermococcaceae</taxon>
        <taxon>Thermococcus</taxon>
    </lineage>
</organism>
<evidence type="ECO:0000313" key="4">
    <source>
        <dbReference type="Proteomes" id="UP000250085"/>
    </source>
</evidence>
<keyword evidence="1" id="KW-0812">Transmembrane</keyword>
<name>A0A2Z2N0A2_9EURY</name>
<proteinExistence type="predicted"/>
<evidence type="ECO:0000313" key="3">
    <source>
        <dbReference type="EMBL" id="ASJ15485.1"/>
    </source>
</evidence>
<keyword evidence="4" id="KW-1185">Reference proteome</keyword>
<dbReference type="Pfam" id="PF05763">
    <property type="entry name" value="DUF835"/>
    <property type="match status" value="1"/>
</dbReference>
<feature type="transmembrane region" description="Helical" evidence="1">
    <location>
        <begin position="171"/>
        <end position="191"/>
    </location>
</feature>
<feature type="transmembrane region" description="Helical" evidence="1">
    <location>
        <begin position="6"/>
        <end position="29"/>
    </location>
</feature>
<dbReference type="GeneID" id="33329230"/>
<dbReference type="OrthoDB" id="86165at2157"/>
<dbReference type="KEGG" id="trl:A3L10_10235"/>
<dbReference type="RefSeq" id="WP_088867511.1">
    <property type="nucleotide sequence ID" value="NZ_CP015106.1"/>
</dbReference>
<keyword evidence="1" id="KW-1133">Transmembrane helix</keyword>
<gene>
    <name evidence="3" type="ORF">A3L10_10235</name>
</gene>
<dbReference type="AlphaFoldDB" id="A0A2Z2N0A2"/>
<dbReference type="InterPro" id="IPR008553">
    <property type="entry name" value="DUF835"/>
</dbReference>
<accession>A0A2Z2N0A2</accession>
<sequence length="348" mass="38095">MNTTLLMVGQALSLSAKFAVSAVLLMVYIQSRRKSAFIWAIAWLVAAMSIVADALGILQFAALTEATSSSLLFLGSLVFLSEELGKNLRYPSLWAAPPLIAATYGIFLGNDWNSVVGIPYGVSAFFIVLSGVLIVASIDPKFKSAKRAAFALGILGAHKMDYPFLRTVTWFAPMGFAIGAALTVVAAYFMARMVLSKEFINLTGTIRFEIDPGIELVSSSEYRRVKEDLKGYPVLAFIRELTPPDEWKAYFLTSLPGRDTIAPTNLPRILELSGRYLREAEMRGVTGVVVIDGIEYLVIHNGITAVTKFLGTLRDLVILRDGRLVVVVDETALEKKDYLTIKRVLIGG</sequence>
<dbReference type="Proteomes" id="UP000250085">
    <property type="component" value="Chromosome"/>
</dbReference>
<reference evidence="3 4" key="1">
    <citation type="submission" date="2016-04" db="EMBL/GenBank/DDBJ databases">
        <title>Complete genome sequence of Thermococcus radiotolerans type strain EJ2.</title>
        <authorList>
            <person name="Oger P.M."/>
        </authorList>
    </citation>
    <scope>NUCLEOTIDE SEQUENCE [LARGE SCALE GENOMIC DNA]</scope>
    <source>
        <strain evidence="3 4">EJ2</strain>
    </source>
</reference>
<evidence type="ECO:0000256" key="1">
    <source>
        <dbReference type="SAM" id="Phobius"/>
    </source>
</evidence>
<feature type="transmembrane region" description="Helical" evidence="1">
    <location>
        <begin position="36"/>
        <end position="52"/>
    </location>
</feature>
<feature type="domain" description="DUF835" evidence="2">
    <location>
        <begin position="224"/>
        <end position="344"/>
    </location>
</feature>
<keyword evidence="1" id="KW-0472">Membrane</keyword>
<feature type="transmembrane region" description="Helical" evidence="1">
    <location>
        <begin position="115"/>
        <end position="136"/>
    </location>
</feature>
<dbReference type="EMBL" id="CP015106">
    <property type="protein sequence ID" value="ASJ15485.1"/>
    <property type="molecule type" value="Genomic_DNA"/>
</dbReference>
<evidence type="ECO:0000259" key="2">
    <source>
        <dbReference type="Pfam" id="PF05763"/>
    </source>
</evidence>
<protein>
    <recommendedName>
        <fullName evidence="2">DUF835 domain-containing protein</fullName>
    </recommendedName>
</protein>